<dbReference type="InterPro" id="IPR002347">
    <property type="entry name" value="SDR_fam"/>
</dbReference>
<proteinExistence type="predicted"/>
<dbReference type="Proteomes" id="UP001198571">
    <property type="component" value="Unassembled WGS sequence"/>
</dbReference>
<gene>
    <name evidence="1" type="ORF">H0485_19910</name>
</gene>
<reference evidence="1 2" key="1">
    <citation type="submission" date="2020-07" db="EMBL/GenBank/DDBJ databases">
        <title>Pseudogemmobacter sp. nov., isolated from poultry manure in Taiwan.</title>
        <authorList>
            <person name="Lin S.-Y."/>
            <person name="Tang Y.-S."/>
            <person name="Young C.-C."/>
        </authorList>
    </citation>
    <scope>NUCLEOTIDE SEQUENCE [LARGE SCALE GENOMIC DNA]</scope>
    <source>
        <strain evidence="1 2">CC-YST710</strain>
    </source>
</reference>
<dbReference type="Pfam" id="PF13561">
    <property type="entry name" value="adh_short_C2"/>
    <property type="match status" value="1"/>
</dbReference>
<keyword evidence="2" id="KW-1185">Reference proteome</keyword>
<organism evidence="1 2">
    <name type="scientific">Pseudogemmobacter faecipullorum</name>
    <dbReference type="NCBI Taxonomy" id="2755041"/>
    <lineage>
        <taxon>Bacteria</taxon>
        <taxon>Pseudomonadati</taxon>
        <taxon>Pseudomonadota</taxon>
        <taxon>Alphaproteobacteria</taxon>
        <taxon>Rhodobacterales</taxon>
        <taxon>Paracoccaceae</taxon>
        <taxon>Pseudogemmobacter</taxon>
    </lineage>
</organism>
<dbReference type="InterPro" id="IPR036291">
    <property type="entry name" value="NAD(P)-bd_dom_sf"/>
</dbReference>
<protein>
    <submittedName>
        <fullName evidence="1">SDR family oxidoreductase</fullName>
    </submittedName>
</protein>
<dbReference type="Gene3D" id="3.40.50.720">
    <property type="entry name" value="NAD(P)-binding Rossmann-like Domain"/>
    <property type="match status" value="1"/>
</dbReference>
<comment type="caution">
    <text evidence="1">The sequence shown here is derived from an EMBL/GenBank/DDBJ whole genome shotgun (WGS) entry which is preliminary data.</text>
</comment>
<sequence>MPGCEVTTVLPLSGCAWRGKHFHLHHLGTGGFSVYAVTKATVAQLVRGDALEFLPRWITVNNIQPSPIEMDGMVLISTQK</sequence>
<evidence type="ECO:0000313" key="1">
    <source>
        <dbReference type="EMBL" id="MCB5412241.1"/>
    </source>
</evidence>
<evidence type="ECO:0000313" key="2">
    <source>
        <dbReference type="Proteomes" id="UP001198571"/>
    </source>
</evidence>
<name>A0ABS8CS55_9RHOB</name>
<dbReference type="EMBL" id="JACDXX010000034">
    <property type="protein sequence ID" value="MCB5412241.1"/>
    <property type="molecule type" value="Genomic_DNA"/>
</dbReference>
<dbReference type="SUPFAM" id="SSF51735">
    <property type="entry name" value="NAD(P)-binding Rossmann-fold domains"/>
    <property type="match status" value="1"/>
</dbReference>
<accession>A0ABS8CS55</accession>